<sequence>MEATTILTRGDVSMAAGEKCPIDVGNHVRLLSVPAWLLKDLPSDEQLEMLSYIGRIACVQSIDAHGYIWLGFGSAVQFEDYGEYVGHSFCVLPESVELHFLNSGS</sequence>
<reference evidence="1 2" key="1">
    <citation type="submission" date="2020-12" db="EMBL/GenBank/DDBJ databases">
        <title>FDA dAtabase for Regulatory Grade micrObial Sequences (FDA-ARGOS): Supporting development and validation of Infectious Disease Dx tests.</title>
        <authorList>
            <person name="Sproer C."/>
            <person name="Gronow S."/>
            <person name="Severitt S."/>
            <person name="Schroder I."/>
            <person name="Tallon L."/>
            <person name="Sadzewicz L."/>
            <person name="Zhao X."/>
            <person name="Boylan J."/>
            <person name="Ott S."/>
            <person name="Bowen H."/>
            <person name="Vavikolanu K."/>
            <person name="Mehta A."/>
            <person name="Aluvathingal J."/>
            <person name="Nadendla S."/>
            <person name="Lowell S."/>
            <person name="Myers T."/>
            <person name="Yan Y."/>
            <person name="Sichtig H."/>
        </authorList>
    </citation>
    <scope>NUCLEOTIDE SEQUENCE [LARGE SCALE GENOMIC DNA]</scope>
    <source>
        <strain evidence="1 2">FDAARGOS_909</strain>
    </source>
</reference>
<proteinExistence type="predicted"/>
<evidence type="ECO:0000313" key="2">
    <source>
        <dbReference type="Proteomes" id="UP000594778"/>
    </source>
</evidence>
<dbReference type="EMBL" id="CP065668">
    <property type="protein sequence ID" value="QPS07706.1"/>
    <property type="molecule type" value="Genomic_DNA"/>
</dbReference>
<evidence type="ECO:0000313" key="1">
    <source>
        <dbReference type="EMBL" id="QPS07706.1"/>
    </source>
</evidence>
<gene>
    <name evidence="1" type="ORF">I6G66_26090</name>
</gene>
<accession>A0A7T2VY44</accession>
<dbReference type="RefSeq" id="WP_197955205.1">
    <property type="nucleotide sequence ID" value="NZ_CP065668.1"/>
</dbReference>
<protein>
    <submittedName>
        <fullName evidence="1">Uncharacterized protein</fullName>
    </submittedName>
</protein>
<organism evidence="1 2">
    <name type="scientific">Delftia acidovorans</name>
    <name type="common">Pseudomonas acidovorans</name>
    <name type="synonym">Comamonas acidovorans</name>
    <dbReference type="NCBI Taxonomy" id="80866"/>
    <lineage>
        <taxon>Bacteria</taxon>
        <taxon>Pseudomonadati</taxon>
        <taxon>Pseudomonadota</taxon>
        <taxon>Betaproteobacteria</taxon>
        <taxon>Burkholderiales</taxon>
        <taxon>Comamonadaceae</taxon>
        <taxon>Delftia</taxon>
    </lineage>
</organism>
<dbReference type="AlphaFoldDB" id="A0A7T2VY44"/>
<name>A0A7T2VY44_DELAC</name>
<dbReference type="Proteomes" id="UP000594778">
    <property type="component" value="Chromosome"/>
</dbReference>